<reference evidence="1 2" key="1">
    <citation type="journal article" date="2024" name="Commun. Biol.">
        <title>Comparative genomic analysis of thermophilic fungi reveals convergent evolutionary adaptations and gene losses.</title>
        <authorList>
            <person name="Steindorff A.S."/>
            <person name="Aguilar-Pontes M.V."/>
            <person name="Robinson A.J."/>
            <person name="Andreopoulos B."/>
            <person name="LaButti K."/>
            <person name="Kuo A."/>
            <person name="Mondo S."/>
            <person name="Riley R."/>
            <person name="Otillar R."/>
            <person name="Haridas S."/>
            <person name="Lipzen A."/>
            <person name="Grimwood J."/>
            <person name="Schmutz J."/>
            <person name="Clum A."/>
            <person name="Reid I.D."/>
            <person name="Moisan M.C."/>
            <person name="Butler G."/>
            <person name="Nguyen T.T.M."/>
            <person name="Dewar K."/>
            <person name="Conant G."/>
            <person name="Drula E."/>
            <person name="Henrissat B."/>
            <person name="Hansel C."/>
            <person name="Singer S."/>
            <person name="Hutchinson M.I."/>
            <person name="de Vries R.P."/>
            <person name="Natvig D.O."/>
            <person name="Powell A.J."/>
            <person name="Tsang A."/>
            <person name="Grigoriev I.V."/>
        </authorList>
    </citation>
    <scope>NUCLEOTIDE SEQUENCE [LARGE SCALE GENOMIC DNA]</scope>
    <source>
        <strain evidence="1 2">ATCC 24622</strain>
    </source>
</reference>
<name>A0ABR3WBW1_9PEZI</name>
<evidence type="ECO:0000313" key="2">
    <source>
        <dbReference type="Proteomes" id="UP001586593"/>
    </source>
</evidence>
<protein>
    <submittedName>
        <fullName evidence="1">Uncharacterized protein</fullName>
    </submittedName>
</protein>
<proteinExistence type="predicted"/>
<dbReference type="Proteomes" id="UP001586593">
    <property type="component" value="Unassembled WGS sequence"/>
</dbReference>
<evidence type="ECO:0000313" key="1">
    <source>
        <dbReference type="EMBL" id="KAL1858213.1"/>
    </source>
</evidence>
<keyword evidence="2" id="KW-1185">Reference proteome</keyword>
<comment type="caution">
    <text evidence="1">The sequence shown here is derived from an EMBL/GenBank/DDBJ whole genome shotgun (WGS) entry which is preliminary data.</text>
</comment>
<accession>A0ABR3WBW1</accession>
<gene>
    <name evidence="1" type="ORF">VTK73DRAFT_7893</name>
</gene>
<sequence>MPARMPVPMTVLGKTNRKKREEIVDRVPRDRGRWLLCRARSLYVHCNTWQYSSEAGAWAFVLHVLRGGTMDNYSNSSWQLEHAEKGLQALAAKSRGKMIFPSWPSYLKSDFPPWHETSTRGKSTIWDIAVLRGVPPFDHINSLAPIYRRINKRSASLSIDEV</sequence>
<dbReference type="EMBL" id="JAZHXJ010000529">
    <property type="protein sequence ID" value="KAL1858213.1"/>
    <property type="molecule type" value="Genomic_DNA"/>
</dbReference>
<organism evidence="1 2">
    <name type="scientific">Phialemonium thermophilum</name>
    <dbReference type="NCBI Taxonomy" id="223376"/>
    <lineage>
        <taxon>Eukaryota</taxon>
        <taxon>Fungi</taxon>
        <taxon>Dikarya</taxon>
        <taxon>Ascomycota</taxon>
        <taxon>Pezizomycotina</taxon>
        <taxon>Sordariomycetes</taxon>
        <taxon>Sordariomycetidae</taxon>
        <taxon>Cephalothecales</taxon>
        <taxon>Cephalothecaceae</taxon>
        <taxon>Phialemonium</taxon>
    </lineage>
</organism>